<organism evidence="1 2">
    <name type="scientific">Sulfitobacter donghicola DSW-25 = KCTC 12864 = JCM 14565</name>
    <dbReference type="NCBI Taxonomy" id="1300350"/>
    <lineage>
        <taxon>Bacteria</taxon>
        <taxon>Pseudomonadati</taxon>
        <taxon>Pseudomonadota</taxon>
        <taxon>Alphaproteobacteria</taxon>
        <taxon>Rhodobacterales</taxon>
        <taxon>Roseobacteraceae</taxon>
        <taxon>Sulfitobacter</taxon>
    </lineage>
</organism>
<dbReference type="STRING" id="1300350.Z948_2387"/>
<protein>
    <submittedName>
        <fullName evidence="1">Uncharacterized protein</fullName>
    </submittedName>
</protein>
<dbReference type="Proteomes" id="UP000027734">
    <property type="component" value="Unassembled WGS sequence"/>
</dbReference>
<evidence type="ECO:0000313" key="2">
    <source>
        <dbReference type="Proteomes" id="UP000027734"/>
    </source>
</evidence>
<dbReference type="InterPro" id="IPR025528">
    <property type="entry name" value="BrnA_antitoxin"/>
</dbReference>
<evidence type="ECO:0000313" key="1">
    <source>
        <dbReference type="EMBL" id="KEJ88858.1"/>
    </source>
</evidence>
<keyword evidence="2" id="KW-1185">Reference proteome</keyword>
<accession>A0A073IER3</accession>
<dbReference type="EMBL" id="JAMC01000005">
    <property type="protein sequence ID" value="KEJ88858.1"/>
    <property type="molecule type" value="Genomic_DNA"/>
</dbReference>
<comment type="caution">
    <text evidence="1">The sequence shown here is derived from an EMBL/GenBank/DDBJ whole genome shotgun (WGS) entry which is preliminary data.</text>
</comment>
<dbReference type="Pfam" id="PF14384">
    <property type="entry name" value="BrnA_antitoxin"/>
    <property type="match status" value="1"/>
</dbReference>
<sequence>MARGKMRQAKTRVTLRLEEDVVKFFRKMGPGYQQRMNDVLSAWMHGRLAGLIDGPDASDIDLELMRVDWRARLGDRELSERNLVRGKDGRIFDVEAVRYLDEG</sequence>
<dbReference type="AlphaFoldDB" id="A0A073IER3"/>
<name>A0A073IER3_9RHOB</name>
<reference evidence="1 2" key="1">
    <citation type="submission" date="2014-01" db="EMBL/GenBank/DDBJ databases">
        <title>Sulfitobacter donghicola JCM 14565 Genome Sequencing.</title>
        <authorList>
            <person name="Lai Q."/>
            <person name="Hong Z."/>
        </authorList>
    </citation>
    <scope>NUCLEOTIDE SEQUENCE [LARGE SCALE GENOMIC DNA]</scope>
    <source>
        <strain evidence="1 2">JCM 14565</strain>
    </source>
</reference>
<proteinExistence type="predicted"/>
<dbReference type="eggNOG" id="COG3514">
    <property type="taxonomic scope" value="Bacteria"/>
</dbReference>
<gene>
    <name evidence="1" type="ORF">DSW25_14535</name>
</gene>